<proteinExistence type="predicted"/>
<keyword evidence="1" id="KW-1133">Transmembrane helix</keyword>
<keyword evidence="3" id="KW-1185">Reference proteome</keyword>
<dbReference type="AlphaFoldDB" id="A7E949"/>
<dbReference type="KEGG" id="ssl:SS1G_01829"/>
<protein>
    <submittedName>
        <fullName evidence="2">Uncharacterized protein</fullName>
    </submittedName>
</protein>
<dbReference type="Proteomes" id="UP000001312">
    <property type="component" value="Unassembled WGS sequence"/>
</dbReference>
<accession>A7E949</accession>
<name>A7E949_SCLS1</name>
<keyword evidence="1" id="KW-0472">Membrane</keyword>
<evidence type="ECO:0000313" key="2">
    <source>
        <dbReference type="EMBL" id="EDN96901.1"/>
    </source>
</evidence>
<dbReference type="HOGENOM" id="CLU_2723711_0_0_1"/>
<evidence type="ECO:0000313" key="3">
    <source>
        <dbReference type="Proteomes" id="UP000001312"/>
    </source>
</evidence>
<organism evidence="2 3">
    <name type="scientific">Sclerotinia sclerotiorum (strain ATCC 18683 / 1980 / Ss-1)</name>
    <name type="common">White mold</name>
    <name type="synonym">Whetzelinia sclerotiorum</name>
    <dbReference type="NCBI Taxonomy" id="665079"/>
    <lineage>
        <taxon>Eukaryota</taxon>
        <taxon>Fungi</taxon>
        <taxon>Dikarya</taxon>
        <taxon>Ascomycota</taxon>
        <taxon>Pezizomycotina</taxon>
        <taxon>Leotiomycetes</taxon>
        <taxon>Helotiales</taxon>
        <taxon>Sclerotiniaceae</taxon>
        <taxon>Sclerotinia</taxon>
    </lineage>
</organism>
<reference evidence="3" key="1">
    <citation type="journal article" date="2011" name="PLoS Genet.">
        <title>Genomic analysis of the necrotrophic fungal pathogens Sclerotinia sclerotiorum and Botrytis cinerea.</title>
        <authorList>
            <person name="Amselem J."/>
            <person name="Cuomo C.A."/>
            <person name="van Kan J.A."/>
            <person name="Viaud M."/>
            <person name="Benito E.P."/>
            <person name="Couloux A."/>
            <person name="Coutinho P.M."/>
            <person name="de Vries R.P."/>
            <person name="Dyer P.S."/>
            <person name="Fillinger S."/>
            <person name="Fournier E."/>
            <person name="Gout L."/>
            <person name="Hahn M."/>
            <person name="Kohn L."/>
            <person name="Lapalu N."/>
            <person name="Plummer K.M."/>
            <person name="Pradier J.M."/>
            <person name="Quevillon E."/>
            <person name="Sharon A."/>
            <person name="Simon A."/>
            <person name="ten Have A."/>
            <person name="Tudzynski B."/>
            <person name="Tudzynski P."/>
            <person name="Wincker P."/>
            <person name="Andrew M."/>
            <person name="Anthouard V."/>
            <person name="Beever R.E."/>
            <person name="Beffa R."/>
            <person name="Benoit I."/>
            <person name="Bouzid O."/>
            <person name="Brault B."/>
            <person name="Chen Z."/>
            <person name="Choquer M."/>
            <person name="Collemare J."/>
            <person name="Cotton P."/>
            <person name="Danchin E.G."/>
            <person name="Da Silva C."/>
            <person name="Gautier A."/>
            <person name="Giraud C."/>
            <person name="Giraud T."/>
            <person name="Gonzalez C."/>
            <person name="Grossetete S."/>
            <person name="Guldener U."/>
            <person name="Henrissat B."/>
            <person name="Howlett B.J."/>
            <person name="Kodira C."/>
            <person name="Kretschmer M."/>
            <person name="Lappartient A."/>
            <person name="Leroch M."/>
            <person name="Levis C."/>
            <person name="Mauceli E."/>
            <person name="Neuveglise C."/>
            <person name="Oeser B."/>
            <person name="Pearson M."/>
            <person name="Poulain J."/>
            <person name="Poussereau N."/>
            <person name="Quesneville H."/>
            <person name="Rascle C."/>
            <person name="Schumacher J."/>
            <person name="Segurens B."/>
            <person name="Sexton A."/>
            <person name="Silva E."/>
            <person name="Sirven C."/>
            <person name="Soanes D.M."/>
            <person name="Talbot N.J."/>
            <person name="Templeton M."/>
            <person name="Yandava C."/>
            <person name="Yarden O."/>
            <person name="Zeng Q."/>
            <person name="Rollins J.A."/>
            <person name="Lebrun M.H."/>
            <person name="Dickman M."/>
        </authorList>
    </citation>
    <scope>NUCLEOTIDE SEQUENCE [LARGE SCALE GENOMIC DNA]</scope>
    <source>
        <strain evidence="3">ATCC 18683 / 1980 / Ss-1</strain>
    </source>
</reference>
<dbReference type="InParanoid" id="A7E949"/>
<feature type="transmembrane region" description="Helical" evidence="1">
    <location>
        <begin position="29"/>
        <end position="48"/>
    </location>
</feature>
<gene>
    <name evidence="2" type="ORF">SS1G_01829</name>
</gene>
<dbReference type="GeneID" id="5493139"/>
<keyword evidence="1" id="KW-0812">Transmembrane</keyword>
<dbReference type="RefSeq" id="XP_001597633.1">
    <property type="nucleotide sequence ID" value="XM_001597583.1"/>
</dbReference>
<dbReference type="EMBL" id="CH476622">
    <property type="protein sequence ID" value="EDN96901.1"/>
    <property type="molecule type" value="Genomic_DNA"/>
</dbReference>
<evidence type="ECO:0000256" key="1">
    <source>
        <dbReference type="SAM" id="Phobius"/>
    </source>
</evidence>
<sequence>MYPVGCQCAETSPQISVVLPKSLHISPDYRLIILVAWFGVSGGAGIICRGSARFPNLLVESEAGPSQLSVNA</sequence>